<reference evidence="7" key="1">
    <citation type="submission" date="2022-10" db="EMBL/GenBank/DDBJ databases">
        <title>Streptomyces beihaiensis sp. nov., a chitin degrading actinobacterium, isolated from shrimp pond soil.</title>
        <authorList>
            <person name="Xie J."/>
            <person name="Shen N."/>
        </authorList>
    </citation>
    <scope>NUCLEOTIDE SEQUENCE</scope>
    <source>
        <strain evidence="7">GXMU-J5</strain>
    </source>
</reference>
<evidence type="ECO:0000313" key="8">
    <source>
        <dbReference type="Proteomes" id="UP001163064"/>
    </source>
</evidence>
<dbReference type="RefSeq" id="WP_266597020.1">
    <property type="nucleotide sequence ID" value="NZ_JAPHNL010000045.1"/>
</dbReference>
<protein>
    <submittedName>
        <fullName evidence="7">AarF/ABC1/UbiB kinase family protein</fullName>
    </submittedName>
</protein>
<evidence type="ECO:0000256" key="3">
    <source>
        <dbReference type="ARBA" id="ARBA00022741"/>
    </source>
</evidence>
<keyword evidence="8" id="KW-1185">Reference proteome</keyword>
<comment type="caution">
    <text evidence="7">The sequence shown here is derived from an EMBL/GenBank/DDBJ whole genome shotgun (WGS) entry which is preliminary data.</text>
</comment>
<dbReference type="InterPro" id="IPR011009">
    <property type="entry name" value="Kinase-like_dom_sf"/>
</dbReference>
<keyword evidence="2" id="KW-0808">Transferase</keyword>
<accession>A0ABT3TQJ4</accession>
<dbReference type="EMBL" id="JAPHNL010000045">
    <property type="protein sequence ID" value="MCX3059317.1"/>
    <property type="molecule type" value="Genomic_DNA"/>
</dbReference>
<dbReference type="Pfam" id="PF03109">
    <property type="entry name" value="ABC1"/>
    <property type="match status" value="1"/>
</dbReference>
<keyword evidence="3" id="KW-0547">Nucleotide-binding</keyword>
<keyword evidence="7" id="KW-0418">Kinase</keyword>
<keyword evidence="4" id="KW-0067">ATP-binding</keyword>
<dbReference type="CDD" id="cd13970">
    <property type="entry name" value="ABC1_ADCK3"/>
    <property type="match status" value="1"/>
</dbReference>
<evidence type="ECO:0000256" key="1">
    <source>
        <dbReference type="ARBA" id="ARBA00009670"/>
    </source>
</evidence>
<dbReference type="InterPro" id="IPR004147">
    <property type="entry name" value="ABC1_dom"/>
</dbReference>
<dbReference type="InterPro" id="IPR034646">
    <property type="entry name" value="ADCK3_dom"/>
</dbReference>
<sequence length="462" mass="50192">MSDLPRKAVTRTAKLAALPIGFAGRATWGIGKRIGGRSAEIVGRELQQRTAEQLFKVLGELKGGAMKFGQALSVFESALPEEVAGPYRATLTKLQEAAPPMPTHTVHTVLEERLGEKWRELFEEFEDKPSAAASIGQVHRGVWHDGREVAVKVQYPGAGDALLSDLNQLGRFARLLGPLIPGMDIKPLISELRDRVSEELDYGLEAQAQSAHAEEFADDPDVVVPGVVHQCDQVLVTEWMDGTPLAEVISKGSQDQRDRAGQLLARFLFSGPARTGLLHADPHPGNFRLLPDGEGGWRLGVLDFGTVDRLPGGLPEPIGRSLRMTLDGEAMGVYQLLRAEGFVKESIELEPEAVLDYLLPIIEPAQVESFTFTRAWMRNQAARIADPRSPAHQLGRQLNLPPSYLLIHRVTLSTIGVLCQLGAAVRLRDELEAWVPGFAAEDGGEEEGAGDEDSGVEPAAEA</sequence>
<dbReference type="PANTHER" id="PTHR43851:SF3">
    <property type="entry name" value="COENZYME Q8"/>
    <property type="match status" value="1"/>
</dbReference>
<organism evidence="7 8">
    <name type="scientific">Streptomyces beihaiensis</name>
    <dbReference type="NCBI Taxonomy" id="2984495"/>
    <lineage>
        <taxon>Bacteria</taxon>
        <taxon>Bacillati</taxon>
        <taxon>Actinomycetota</taxon>
        <taxon>Actinomycetes</taxon>
        <taxon>Kitasatosporales</taxon>
        <taxon>Streptomycetaceae</taxon>
        <taxon>Streptomyces</taxon>
    </lineage>
</organism>
<feature type="region of interest" description="Disordered" evidence="5">
    <location>
        <begin position="439"/>
        <end position="462"/>
    </location>
</feature>
<dbReference type="Proteomes" id="UP001163064">
    <property type="component" value="Unassembled WGS sequence"/>
</dbReference>
<dbReference type="InterPro" id="IPR051409">
    <property type="entry name" value="Atypical_kinase_ADCK"/>
</dbReference>
<evidence type="ECO:0000256" key="5">
    <source>
        <dbReference type="SAM" id="MobiDB-lite"/>
    </source>
</evidence>
<dbReference type="PANTHER" id="PTHR43851">
    <property type="match status" value="1"/>
</dbReference>
<evidence type="ECO:0000259" key="6">
    <source>
        <dbReference type="Pfam" id="PF03109"/>
    </source>
</evidence>
<dbReference type="GO" id="GO:0016301">
    <property type="term" value="F:kinase activity"/>
    <property type="evidence" value="ECO:0007669"/>
    <property type="project" value="UniProtKB-KW"/>
</dbReference>
<comment type="similarity">
    <text evidence="1">Belongs to the protein kinase superfamily. ADCK protein kinase family.</text>
</comment>
<name>A0ABT3TQJ4_9ACTN</name>
<dbReference type="SUPFAM" id="SSF56112">
    <property type="entry name" value="Protein kinase-like (PK-like)"/>
    <property type="match status" value="1"/>
</dbReference>
<proteinExistence type="inferred from homology"/>
<feature type="compositionally biased region" description="Acidic residues" evidence="5">
    <location>
        <begin position="442"/>
        <end position="455"/>
    </location>
</feature>
<gene>
    <name evidence="7" type="ORF">OFY01_05970</name>
</gene>
<evidence type="ECO:0000256" key="4">
    <source>
        <dbReference type="ARBA" id="ARBA00022840"/>
    </source>
</evidence>
<feature type="domain" description="ABC1 atypical kinase-like" evidence="6">
    <location>
        <begin position="93"/>
        <end position="312"/>
    </location>
</feature>
<evidence type="ECO:0000313" key="7">
    <source>
        <dbReference type="EMBL" id="MCX3059317.1"/>
    </source>
</evidence>
<evidence type="ECO:0000256" key="2">
    <source>
        <dbReference type="ARBA" id="ARBA00022679"/>
    </source>
</evidence>